<accession>A0A1I3HM42</accession>
<proteinExistence type="predicted"/>
<dbReference type="InterPro" id="IPR012341">
    <property type="entry name" value="6hp_glycosidase-like_sf"/>
</dbReference>
<dbReference type="GO" id="GO:0005975">
    <property type="term" value="P:carbohydrate metabolic process"/>
    <property type="evidence" value="ECO:0007669"/>
    <property type="project" value="InterPro"/>
</dbReference>
<evidence type="ECO:0000313" key="1">
    <source>
        <dbReference type="EMBL" id="SFI36815.1"/>
    </source>
</evidence>
<name>A0A1I3HM42_9SPHI</name>
<dbReference type="Proteomes" id="UP000198670">
    <property type="component" value="Unassembled WGS sequence"/>
</dbReference>
<dbReference type="SUPFAM" id="SSF48208">
    <property type="entry name" value="Six-hairpin glycosidases"/>
    <property type="match status" value="1"/>
</dbReference>
<dbReference type="InterPro" id="IPR008928">
    <property type="entry name" value="6-hairpin_glycosidase_sf"/>
</dbReference>
<keyword evidence="2" id="KW-1185">Reference proteome</keyword>
<dbReference type="RefSeq" id="WP_090626179.1">
    <property type="nucleotide sequence ID" value="NZ_FOQO01000003.1"/>
</dbReference>
<gene>
    <name evidence="1" type="ORF">SAMN05444682_103419</name>
</gene>
<evidence type="ECO:0008006" key="3">
    <source>
        <dbReference type="Google" id="ProtNLM"/>
    </source>
</evidence>
<dbReference type="OrthoDB" id="127395at2"/>
<protein>
    <recommendedName>
        <fullName evidence="3">Glycosyl hydrolase family 65, N-terminal domain</fullName>
    </recommendedName>
</protein>
<dbReference type="Gene3D" id="1.50.10.10">
    <property type="match status" value="1"/>
</dbReference>
<dbReference type="AlphaFoldDB" id="A0A1I3HM42"/>
<dbReference type="EMBL" id="FOQO01000003">
    <property type="protein sequence ID" value="SFI36815.1"/>
    <property type="molecule type" value="Genomic_DNA"/>
</dbReference>
<dbReference type="STRING" id="1477437.SAMN05444682_103419"/>
<organism evidence="1 2">
    <name type="scientific">Parapedobacter indicus</name>
    <dbReference type="NCBI Taxonomy" id="1477437"/>
    <lineage>
        <taxon>Bacteria</taxon>
        <taxon>Pseudomonadati</taxon>
        <taxon>Bacteroidota</taxon>
        <taxon>Sphingobacteriia</taxon>
        <taxon>Sphingobacteriales</taxon>
        <taxon>Sphingobacteriaceae</taxon>
        <taxon>Parapedobacter</taxon>
    </lineage>
</organism>
<evidence type="ECO:0000313" key="2">
    <source>
        <dbReference type="Proteomes" id="UP000198670"/>
    </source>
</evidence>
<sequence length="696" mass="78899">MIRHTFLSLILLLPLVGCGNDRIDREAVVNRHRIITEKNNPRSPAQVGNGEFAFGVDITGLQTFVTHATMAHWGWHSFPLPKGLDIKDFNGKMWDTYGRQVRYDDWDEDHPELSAWLAGNPHSLNLGRIGLVLKKSDGTLASLEDLANTRQETDLWAGTITSTFELEGTPVRVTTLSHGEKDAIGVQITSGLVESGQIAVAFSFPYPDGSQQVNSTFDQPDVHTTKWVTAEGKFARLVRTLDDTDYGVSVSWMTEAGFHEVGKHDFQLVPSSGNTLEFVFAFSDDPSVETRLNFSECRQSSETSWNDYWKSGAAIDLSESADPRWKELERRIVLSQYVMKVNEAGSWPPQESGLVNNGWYGRFHFEMIWWHGAHFALWDRWPLFNRSLHVYPDFLSTSTARAEEQGYKGARWPKCTADLDRDWPHPVHATLIWQQPHPIFFAEQDYRLHPTPATLDKWKEVVFASAEFMADFAHYDATKDRYVLGPPVYIVSENTDPRTTINPTFELAYWRFGLRTAQTWKERMKLPRDKKWDDVLDKLSPLPIDDGVYVTHEGIEKMWTEYNWEHPALIGAFGMLPGDGVDVPTMGRTLEKVHQEWKLHETWGWDFPMLAMAAARLGQPERAVDYLLEYPAFLFDEHGLVGGGRAPFPYFPGNGGLLYAVAMMAAGWDGGPDTDAPGFPDDGSWVVKWEGLKPAL</sequence>
<reference evidence="1 2" key="1">
    <citation type="submission" date="2016-10" db="EMBL/GenBank/DDBJ databases">
        <authorList>
            <person name="de Groot N.N."/>
        </authorList>
    </citation>
    <scope>NUCLEOTIDE SEQUENCE [LARGE SCALE GENOMIC DNA]</scope>
    <source>
        <strain evidence="1 2">RK1</strain>
    </source>
</reference>